<comment type="similarity">
    <text evidence="4">Belongs to the alanine racemase family.</text>
</comment>
<dbReference type="PRINTS" id="PR00992">
    <property type="entry name" value="ALARACEMASE"/>
</dbReference>
<gene>
    <name evidence="6" type="ORF">HMPREF9193_01413</name>
</gene>
<reference evidence="6 7" key="1">
    <citation type="submission" date="2013-08" db="EMBL/GenBank/DDBJ databases">
        <authorList>
            <person name="Weinstock G."/>
            <person name="Sodergren E."/>
            <person name="Wylie T."/>
            <person name="Fulton L."/>
            <person name="Fulton R."/>
            <person name="Fronick C."/>
            <person name="O'Laughlin M."/>
            <person name="Godfrey J."/>
            <person name="Miner T."/>
            <person name="Herter B."/>
            <person name="Appelbaum E."/>
            <person name="Cordes M."/>
            <person name="Lek S."/>
            <person name="Wollam A."/>
            <person name="Pepin K.H."/>
            <person name="Palsikar V.B."/>
            <person name="Mitreva M."/>
            <person name="Wilson R.K."/>
        </authorList>
    </citation>
    <scope>NUCLEOTIDE SEQUENCE [LARGE SCALE GENOMIC DNA]</scope>
    <source>
        <strain evidence="6 7">ATCC 700332</strain>
    </source>
</reference>
<keyword evidence="7" id="KW-1185">Reference proteome</keyword>
<dbReference type="InterPro" id="IPR029066">
    <property type="entry name" value="PLP-binding_barrel"/>
</dbReference>
<dbReference type="InterPro" id="IPR020622">
    <property type="entry name" value="Ala_racemase_pyridoxalP-BS"/>
</dbReference>
<dbReference type="HAMAP" id="MF_01201">
    <property type="entry name" value="Ala_racemase"/>
    <property type="match status" value="1"/>
</dbReference>
<dbReference type="InterPro" id="IPR000821">
    <property type="entry name" value="Ala_racemase"/>
</dbReference>
<dbReference type="PANTHER" id="PTHR30511">
    <property type="entry name" value="ALANINE RACEMASE"/>
    <property type="match status" value="1"/>
</dbReference>
<dbReference type="Pfam" id="PF01168">
    <property type="entry name" value="Ala_racemase_N"/>
    <property type="match status" value="1"/>
</dbReference>
<evidence type="ECO:0000313" key="7">
    <source>
        <dbReference type="Proteomes" id="UP000016649"/>
    </source>
</evidence>
<dbReference type="InterPro" id="IPR009006">
    <property type="entry name" value="Ala_racemase/Decarboxylase_C"/>
</dbReference>
<comment type="cofactor">
    <cofactor evidence="1 4">
        <name>pyridoxal 5'-phosphate</name>
        <dbReference type="ChEBI" id="CHEBI:597326"/>
    </cofactor>
</comment>
<keyword evidence="3 4" id="KW-0413">Isomerase</keyword>
<dbReference type="PANTHER" id="PTHR30511:SF0">
    <property type="entry name" value="ALANINE RACEMASE, CATABOLIC-RELATED"/>
    <property type="match status" value="1"/>
</dbReference>
<feature type="binding site" evidence="4">
    <location>
        <position position="133"/>
    </location>
    <ligand>
        <name>substrate</name>
    </ligand>
</feature>
<accession>A0ABN0NYN2</accession>
<evidence type="ECO:0000256" key="3">
    <source>
        <dbReference type="ARBA" id="ARBA00023235"/>
    </source>
</evidence>
<feature type="active site" description="Proton acceptor; specific for D-alanine" evidence="4">
    <location>
        <position position="35"/>
    </location>
</feature>
<comment type="catalytic activity">
    <reaction evidence="4">
        <text>L-alanine = D-alanine</text>
        <dbReference type="Rhea" id="RHEA:20249"/>
        <dbReference type="ChEBI" id="CHEBI:57416"/>
        <dbReference type="ChEBI" id="CHEBI:57972"/>
        <dbReference type="EC" id="5.1.1.1"/>
    </reaction>
</comment>
<proteinExistence type="inferred from homology"/>
<dbReference type="InterPro" id="IPR001608">
    <property type="entry name" value="Ala_racemase_N"/>
</dbReference>
<sequence>MRATRAVIHLENLKYNIEQIKKKLKAGVRICLPVKADAYGHGAVQIALCALHSGVFCLAVASVREAVLLREAGITAPVILLSLPVPEETEQLIRYDIIPLVIDEECIDALNDASSQAGKKTAVHLKIDTGMSRIGCAPENAVQLAKRIQNSSNLKLDGVCTHFSVSDSFEKDDREYTKKQITDFKNAVRAIQNAGIDTGIVHASNSGAVLAYPEAQFDMVRPGLLCYGYTPYRKNACKTDQNTEKSFFSSIKLRPVMELLTKVVFIKKIAKGTAVSYGRSWTANQDTYIATLPIGYADGLSRTLSPALRVKIAGSFYPVIGKICMDQCMVDLGSHTRVKRWDDVCIFGPENKAGANNSAQDIADIADTIPYEIMCNINKRVDRIYTE</sequence>
<comment type="function">
    <text evidence="4">Catalyzes the interconversion of L-alanine and D-alanine. May also act on other amino acids.</text>
</comment>
<name>A0ABN0NYN2_TRELE</name>
<feature type="domain" description="Alanine racemase C-terminal" evidence="5">
    <location>
        <begin position="256"/>
        <end position="386"/>
    </location>
</feature>
<dbReference type="Pfam" id="PF00842">
    <property type="entry name" value="Ala_racemase_C"/>
    <property type="match status" value="1"/>
</dbReference>
<dbReference type="Gene3D" id="3.20.20.10">
    <property type="entry name" value="Alanine racemase"/>
    <property type="match status" value="1"/>
</dbReference>
<evidence type="ECO:0000256" key="2">
    <source>
        <dbReference type="ARBA" id="ARBA00022898"/>
    </source>
</evidence>
<evidence type="ECO:0000256" key="1">
    <source>
        <dbReference type="ARBA" id="ARBA00001933"/>
    </source>
</evidence>
<evidence type="ECO:0000259" key="5">
    <source>
        <dbReference type="SMART" id="SM01005"/>
    </source>
</evidence>
<dbReference type="Gene3D" id="2.40.37.10">
    <property type="entry name" value="Lyase, Ornithine Decarboxylase, Chain A, domain 1"/>
    <property type="match status" value="1"/>
</dbReference>
<dbReference type="PROSITE" id="PS00395">
    <property type="entry name" value="ALANINE_RACEMASE"/>
    <property type="match status" value="1"/>
</dbReference>
<dbReference type="SMART" id="SM01005">
    <property type="entry name" value="Ala_racemase_C"/>
    <property type="match status" value="1"/>
</dbReference>
<protein>
    <recommendedName>
        <fullName evidence="4">Alanine racemase</fullName>
        <ecNumber evidence="4">5.1.1.1</ecNumber>
    </recommendedName>
</protein>
<evidence type="ECO:0000313" key="6">
    <source>
        <dbReference type="EMBL" id="ERJ92654.1"/>
    </source>
</evidence>
<dbReference type="SUPFAM" id="SSF51419">
    <property type="entry name" value="PLP-binding barrel"/>
    <property type="match status" value="1"/>
</dbReference>
<dbReference type="CDD" id="cd00430">
    <property type="entry name" value="PLPDE_III_AR"/>
    <property type="match status" value="1"/>
</dbReference>
<feature type="active site" description="Proton acceptor; specific for L-alanine" evidence="4">
    <location>
        <position position="277"/>
    </location>
</feature>
<dbReference type="EC" id="5.1.1.1" evidence="4"/>
<feature type="binding site" evidence="4">
    <location>
        <position position="325"/>
    </location>
    <ligand>
        <name>substrate</name>
    </ligand>
</feature>
<dbReference type="SUPFAM" id="SSF50621">
    <property type="entry name" value="Alanine racemase C-terminal domain-like"/>
    <property type="match status" value="1"/>
</dbReference>
<organism evidence="6 7">
    <name type="scientific">Treponema lecithinolyticum ATCC 700332</name>
    <dbReference type="NCBI Taxonomy" id="1321815"/>
    <lineage>
        <taxon>Bacteria</taxon>
        <taxon>Pseudomonadati</taxon>
        <taxon>Spirochaetota</taxon>
        <taxon>Spirochaetia</taxon>
        <taxon>Spirochaetales</taxon>
        <taxon>Treponemataceae</taxon>
        <taxon>Treponema</taxon>
    </lineage>
</organism>
<comment type="pathway">
    <text evidence="4">Amino-acid biosynthesis; D-alanine biosynthesis; D-alanine from L-alanine: step 1/1.</text>
</comment>
<dbReference type="Proteomes" id="UP000016649">
    <property type="component" value="Unassembled WGS sequence"/>
</dbReference>
<dbReference type="InterPro" id="IPR011079">
    <property type="entry name" value="Ala_racemase_C"/>
</dbReference>
<comment type="caution">
    <text evidence="6">The sequence shown here is derived from an EMBL/GenBank/DDBJ whole genome shotgun (WGS) entry which is preliminary data.</text>
</comment>
<keyword evidence="2 4" id="KW-0663">Pyridoxal phosphate</keyword>
<feature type="modified residue" description="N6-(pyridoxal phosphate)lysine" evidence="4">
    <location>
        <position position="35"/>
    </location>
</feature>
<evidence type="ECO:0000256" key="4">
    <source>
        <dbReference type="HAMAP-Rule" id="MF_01201"/>
    </source>
</evidence>
<dbReference type="EMBL" id="AWVH01000033">
    <property type="protein sequence ID" value="ERJ92654.1"/>
    <property type="molecule type" value="Genomic_DNA"/>
</dbReference>
<dbReference type="RefSeq" id="WP_021687617.1">
    <property type="nucleotide sequence ID" value="NZ_KI260567.1"/>
</dbReference>
<dbReference type="NCBIfam" id="TIGR00492">
    <property type="entry name" value="alr"/>
    <property type="match status" value="1"/>
</dbReference>